<evidence type="ECO:0000313" key="7">
    <source>
        <dbReference type="Proteomes" id="UP001174694"/>
    </source>
</evidence>
<evidence type="ECO:0000259" key="4">
    <source>
        <dbReference type="PROSITE" id="PS51340"/>
    </source>
</evidence>
<keyword evidence="7" id="KW-1185">Reference proteome</keyword>
<dbReference type="GO" id="GO:0051537">
    <property type="term" value="F:2 iron, 2 sulfur cluster binding"/>
    <property type="evidence" value="ECO:0007669"/>
    <property type="project" value="UniProtKB-KW"/>
</dbReference>
<dbReference type="PANTHER" id="PTHR30212">
    <property type="entry name" value="PROTEIN YIIM"/>
    <property type="match status" value="1"/>
</dbReference>
<dbReference type="InterPro" id="IPR011037">
    <property type="entry name" value="Pyrv_Knase-like_insert_dom_sf"/>
</dbReference>
<gene>
    <name evidence="6" type="ORF">NKR23_g1359</name>
</gene>
<accession>A0AA38VWS3</accession>
<dbReference type="GO" id="GO:0030170">
    <property type="term" value="F:pyridoxal phosphate binding"/>
    <property type="evidence" value="ECO:0007669"/>
    <property type="project" value="InterPro"/>
</dbReference>
<evidence type="ECO:0000259" key="3">
    <source>
        <dbReference type="PROSITE" id="PS51085"/>
    </source>
</evidence>
<protein>
    <submittedName>
        <fullName evidence="6">Phenoxybenzoate dioxygenase subunit beta</fullName>
    </submittedName>
</protein>
<dbReference type="SUPFAM" id="SSF50800">
    <property type="entry name" value="PK beta-barrel domain-like"/>
    <property type="match status" value="1"/>
</dbReference>
<dbReference type="InterPro" id="IPR012675">
    <property type="entry name" value="Beta-grasp_dom_sf"/>
</dbReference>
<dbReference type="PROSITE" id="PS51384">
    <property type="entry name" value="FAD_FR"/>
    <property type="match status" value="1"/>
</dbReference>
<name>A0AA38VWS3_9PEZI</name>
<dbReference type="Pfam" id="PF00111">
    <property type="entry name" value="Fer2"/>
    <property type="match status" value="1"/>
</dbReference>
<keyword evidence="1" id="KW-0408">Iron</keyword>
<keyword evidence="1" id="KW-0479">Metal-binding</keyword>
<dbReference type="GO" id="GO:0051213">
    <property type="term" value="F:dioxygenase activity"/>
    <property type="evidence" value="ECO:0007669"/>
    <property type="project" value="UniProtKB-KW"/>
</dbReference>
<dbReference type="Proteomes" id="UP001174694">
    <property type="component" value="Unassembled WGS sequence"/>
</dbReference>
<dbReference type="InterPro" id="IPR005302">
    <property type="entry name" value="MoCF_Sase_C"/>
</dbReference>
<dbReference type="SUPFAM" id="SSF54292">
    <property type="entry name" value="2Fe-2S ferredoxin-like"/>
    <property type="match status" value="1"/>
</dbReference>
<dbReference type="InterPro" id="IPR052353">
    <property type="entry name" value="Benzoxazolinone_Detox_Enz"/>
</dbReference>
<comment type="caution">
    <text evidence="6">The sequence shown here is derived from an EMBL/GenBank/DDBJ whole genome shotgun (WGS) entry which is preliminary data.</text>
</comment>
<dbReference type="Gene3D" id="3.10.20.30">
    <property type="match status" value="1"/>
</dbReference>
<dbReference type="InterPro" id="IPR001041">
    <property type="entry name" value="2Fe-2S_ferredoxin-type"/>
</dbReference>
<dbReference type="InterPro" id="IPR017927">
    <property type="entry name" value="FAD-bd_FR_type"/>
</dbReference>
<dbReference type="InterPro" id="IPR017938">
    <property type="entry name" value="Riboflavin_synthase-like_b-brl"/>
</dbReference>
<dbReference type="Gene3D" id="2.40.30.10">
    <property type="entry name" value="Translation factors"/>
    <property type="match status" value="1"/>
</dbReference>
<dbReference type="SUPFAM" id="SSF52343">
    <property type="entry name" value="Ferredoxin reductase-like, C-terminal NADP-linked domain"/>
    <property type="match status" value="1"/>
</dbReference>
<dbReference type="PRINTS" id="PR00409">
    <property type="entry name" value="PHDIOXRDTASE"/>
</dbReference>
<keyword evidence="1" id="KW-0001">2Fe-2S</keyword>
<dbReference type="InterPro" id="IPR039261">
    <property type="entry name" value="FNR_nucleotide-bd"/>
</dbReference>
<dbReference type="Gene3D" id="3.40.50.80">
    <property type="entry name" value="Nucleotide-binding domain of ferredoxin-NADP reductase (FNR) module"/>
    <property type="match status" value="1"/>
</dbReference>
<dbReference type="PROSITE" id="PS51340">
    <property type="entry name" value="MOSC"/>
    <property type="match status" value="1"/>
</dbReference>
<dbReference type="PROSITE" id="PS00197">
    <property type="entry name" value="2FE2S_FER_1"/>
    <property type="match status" value="1"/>
</dbReference>
<evidence type="ECO:0000256" key="1">
    <source>
        <dbReference type="ARBA" id="ARBA00022714"/>
    </source>
</evidence>
<dbReference type="GO" id="GO:0030151">
    <property type="term" value="F:molybdenum ion binding"/>
    <property type="evidence" value="ECO:0007669"/>
    <property type="project" value="InterPro"/>
</dbReference>
<dbReference type="InterPro" id="IPR036010">
    <property type="entry name" value="2Fe-2S_ferredoxin-like_sf"/>
</dbReference>
<evidence type="ECO:0000313" key="6">
    <source>
        <dbReference type="EMBL" id="KAJ9156143.1"/>
    </source>
</evidence>
<dbReference type="PROSITE" id="PS51085">
    <property type="entry name" value="2FE2S_FER_2"/>
    <property type="match status" value="1"/>
</dbReference>
<keyword evidence="6" id="KW-0223">Dioxygenase</keyword>
<dbReference type="CDD" id="cd06185">
    <property type="entry name" value="PDR_like"/>
    <property type="match status" value="1"/>
</dbReference>
<dbReference type="InterPro" id="IPR006058">
    <property type="entry name" value="2Fe2S_fd_BS"/>
</dbReference>
<dbReference type="CDD" id="cd00207">
    <property type="entry name" value="fer2"/>
    <property type="match status" value="1"/>
</dbReference>
<dbReference type="Gene3D" id="2.40.33.20">
    <property type="entry name" value="PK beta-barrel domain-like"/>
    <property type="match status" value="1"/>
</dbReference>
<feature type="domain" description="FAD-binding FR-type" evidence="5">
    <location>
        <begin position="241"/>
        <end position="348"/>
    </location>
</feature>
<evidence type="ECO:0000259" key="5">
    <source>
        <dbReference type="PROSITE" id="PS51384"/>
    </source>
</evidence>
<sequence>MEMAGDTVDLFAPVTSDKILEVRSGKMKPMRGLTIESGIDKTVLSGPVKVGPVGIEGDEHDYTFHGGVDKAIHAYCCSHYPTWRREFPSVAETFKPGSFGENLVVSRMNERNVCIGDIVAVGDEVVLQVSLPRQPCFKLNHRFRLKNFAPNTWKLSRTGWYYRVIEEGTIRAGDEIRLLERKHPKWTIERIQEYLHRNRNDAVMNEELAAIEEFGNECKGDFRNRVAKAKARERKAKETENQWRDFKVVQKKRLTPRICSFVLEAVEPLADPDRLEEGAHAKIKLGNGLVRAYSIVAGTRNRLEFGIALDEKSRGGSRYLHETVNVGDILQAGRLTAGVTPVKSASNHIFVAGGIGITAFIALIEAYRKINWSTTLHYAVRSAEETPFRERLAKLGDSAIIYDKSKGQRLDIRSIIKDMPWNSALYFCGPKRLMDEALRETKAAGLSGAEVHFEAFEADTSGDPFEAVVTNKSAATVKVGEDETLLEVLQKRFGDEDVPSSCEVGNCGTCKIALKSGRVEHRGTALTEEEKGEWMLSCVSRGVGRITIEV</sequence>
<keyword evidence="6" id="KW-0560">Oxidoreductase</keyword>
<keyword evidence="2" id="KW-0411">Iron-sulfur</keyword>
<dbReference type="EMBL" id="JANBVO010000002">
    <property type="protein sequence ID" value="KAJ9156143.1"/>
    <property type="molecule type" value="Genomic_DNA"/>
</dbReference>
<organism evidence="6 7">
    <name type="scientific">Pleurostoma richardsiae</name>
    <dbReference type="NCBI Taxonomy" id="41990"/>
    <lineage>
        <taxon>Eukaryota</taxon>
        <taxon>Fungi</taxon>
        <taxon>Dikarya</taxon>
        <taxon>Ascomycota</taxon>
        <taxon>Pezizomycotina</taxon>
        <taxon>Sordariomycetes</taxon>
        <taxon>Sordariomycetidae</taxon>
        <taxon>Calosphaeriales</taxon>
        <taxon>Pleurostomataceae</taxon>
        <taxon>Pleurostoma</taxon>
    </lineage>
</organism>
<feature type="domain" description="2Fe-2S ferredoxin-type" evidence="3">
    <location>
        <begin position="465"/>
        <end position="550"/>
    </location>
</feature>
<dbReference type="SUPFAM" id="SSF63380">
    <property type="entry name" value="Riboflavin synthase domain-like"/>
    <property type="match status" value="1"/>
</dbReference>
<reference evidence="6" key="1">
    <citation type="submission" date="2022-07" db="EMBL/GenBank/DDBJ databases">
        <title>Fungi with potential for degradation of polypropylene.</title>
        <authorList>
            <person name="Gostincar C."/>
        </authorList>
    </citation>
    <scope>NUCLEOTIDE SEQUENCE</scope>
    <source>
        <strain evidence="6">EXF-13308</strain>
    </source>
</reference>
<proteinExistence type="predicted"/>
<evidence type="ECO:0000256" key="2">
    <source>
        <dbReference type="ARBA" id="ARBA00023014"/>
    </source>
</evidence>
<dbReference type="AlphaFoldDB" id="A0AA38VWS3"/>
<dbReference type="Pfam" id="PF03473">
    <property type="entry name" value="MOSC"/>
    <property type="match status" value="1"/>
</dbReference>
<feature type="domain" description="MOSC" evidence="4">
    <location>
        <begin position="42"/>
        <end position="179"/>
    </location>
</feature>
<dbReference type="PANTHER" id="PTHR30212:SF2">
    <property type="entry name" value="PROTEIN YIIM"/>
    <property type="match status" value="1"/>
</dbReference>